<proteinExistence type="inferred from homology"/>
<sequence length="435" mass="45976">MPSHPLPPQETVMHTPRIAVAAGIAALALTTAACAQGSATRSASSDGETTVRYMTFSAGADHAKDLDAIVAAFEKDNPTIKVQVQSVPYANYATTLQTAISGGTAPDTFELDQQSLATYASSGALLDLAQSAAKDPAYHSSAYAPANLKAAQYKGTQYALPESFSTVVLIYNKTLFAKAGVATPTAGWTWKDEQTAARKLTDAGKGVWGDFQPITFNEFSKALDQAGGSFLSADGTKATFDSPQGIAAAKWLISKNKTTMPDAAKTANTPDYDTNLFKAGKLAMWHNGNWQFSALQNVPFDWDVAVEPGDTHKASAVFQNSVGISKNTPHADAAFTWLAYLTASDTTAKTRVDSSWELPPLADTSKVAGYLNAGKPANRQAVFDSLKQQATAPVIAKQQQMQDIVNNALADAAADRTDVAKALSQAARQVTALLK</sequence>
<name>A0ABU2U772_9ACTN</name>
<evidence type="ECO:0000256" key="3">
    <source>
        <dbReference type="ARBA" id="ARBA00022729"/>
    </source>
</evidence>
<evidence type="ECO:0000256" key="1">
    <source>
        <dbReference type="ARBA" id="ARBA00008520"/>
    </source>
</evidence>
<evidence type="ECO:0000256" key="4">
    <source>
        <dbReference type="SAM" id="SignalP"/>
    </source>
</evidence>
<feature type="signal peptide" evidence="4">
    <location>
        <begin position="1"/>
        <end position="35"/>
    </location>
</feature>
<dbReference type="PANTHER" id="PTHR30061">
    <property type="entry name" value="MALTOSE-BINDING PERIPLASMIC PROTEIN"/>
    <property type="match status" value="1"/>
</dbReference>
<dbReference type="EMBL" id="JAVREY010000087">
    <property type="protein sequence ID" value="MDT0468886.1"/>
    <property type="molecule type" value="Genomic_DNA"/>
</dbReference>
<keyword evidence="6" id="KW-1185">Reference proteome</keyword>
<protein>
    <submittedName>
        <fullName evidence="5">Sugar ABC transporter substrate-binding protein</fullName>
    </submittedName>
</protein>
<reference evidence="6" key="1">
    <citation type="submission" date="2023-07" db="EMBL/GenBank/DDBJ databases">
        <title>30 novel species of actinomycetes from the DSMZ collection.</title>
        <authorList>
            <person name="Nouioui I."/>
        </authorList>
    </citation>
    <scope>NUCLEOTIDE SEQUENCE [LARGE SCALE GENOMIC DNA]</scope>
    <source>
        <strain evidence="6">DSM 41699</strain>
    </source>
</reference>
<dbReference type="Gene3D" id="3.40.190.10">
    <property type="entry name" value="Periplasmic binding protein-like II"/>
    <property type="match status" value="1"/>
</dbReference>
<dbReference type="CDD" id="cd13585">
    <property type="entry name" value="PBP2_TMBP_like"/>
    <property type="match status" value="1"/>
</dbReference>
<dbReference type="RefSeq" id="WP_311700329.1">
    <property type="nucleotide sequence ID" value="NZ_JAVREY010000087.1"/>
</dbReference>
<evidence type="ECO:0000313" key="5">
    <source>
        <dbReference type="EMBL" id="MDT0468886.1"/>
    </source>
</evidence>
<accession>A0ABU2U772</accession>
<comment type="caution">
    <text evidence="5">The sequence shown here is derived from an EMBL/GenBank/DDBJ whole genome shotgun (WGS) entry which is preliminary data.</text>
</comment>
<dbReference type="Proteomes" id="UP001183809">
    <property type="component" value="Unassembled WGS sequence"/>
</dbReference>
<dbReference type="InterPro" id="IPR006059">
    <property type="entry name" value="SBP"/>
</dbReference>
<evidence type="ECO:0000313" key="6">
    <source>
        <dbReference type="Proteomes" id="UP001183809"/>
    </source>
</evidence>
<comment type="similarity">
    <text evidence="1">Belongs to the bacterial solute-binding protein 1 family.</text>
</comment>
<evidence type="ECO:0000256" key="2">
    <source>
        <dbReference type="ARBA" id="ARBA00022448"/>
    </source>
</evidence>
<gene>
    <name evidence="5" type="ORF">RM764_38945</name>
</gene>
<organism evidence="5 6">
    <name type="scientific">Streptomyces gibsoniae</name>
    <dbReference type="NCBI Taxonomy" id="3075529"/>
    <lineage>
        <taxon>Bacteria</taxon>
        <taxon>Bacillati</taxon>
        <taxon>Actinomycetota</taxon>
        <taxon>Actinomycetes</taxon>
        <taxon>Kitasatosporales</taxon>
        <taxon>Streptomycetaceae</taxon>
        <taxon>Streptomyces</taxon>
    </lineage>
</organism>
<keyword evidence="3 4" id="KW-0732">Signal</keyword>
<dbReference type="PANTHER" id="PTHR30061:SF50">
    <property type="entry name" value="MALTOSE_MALTODEXTRIN-BINDING PERIPLASMIC PROTEIN"/>
    <property type="match status" value="1"/>
</dbReference>
<dbReference type="SUPFAM" id="SSF53850">
    <property type="entry name" value="Periplasmic binding protein-like II"/>
    <property type="match status" value="1"/>
</dbReference>
<feature type="chain" id="PRO_5046746266" evidence="4">
    <location>
        <begin position="36"/>
        <end position="435"/>
    </location>
</feature>
<dbReference type="Pfam" id="PF01547">
    <property type="entry name" value="SBP_bac_1"/>
    <property type="match status" value="1"/>
</dbReference>
<keyword evidence="2" id="KW-0813">Transport</keyword>